<sequence>MNTTVKISPAQVFPVANKIRAAKHISMKEAYAEAKAQLIAEAENAVKTAETVVETPTNVVETPTNMNLHTELVEKMKNGNVKFVFFNNKGKKITTTGTLDMSKVPTNREVQGRKTAKDENTQVFYDVRHGVYRSYQKDKLVEIISKKK</sequence>
<accession>A0ABZ0YZ90</accession>
<dbReference type="InterPro" id="IPR024401">
    <property type="entry name" value="WYL_prot"/>
</dbReference>
<dbReference type="EMBL" id="OR769219">
    <property type="protein sequence ID" value="WQJ51149.1"/>
    <property type="molecule type" value="Genomic_DNA"/>
</dbReference>
<organism evidence="1 2">
    <name type="scientific">phage Lak_Megaphage_RVC_AP3_GC26</name>
    <dbReference type="NCBI Taxonomy" id="3109225"/>
    <lineage>
        <taxon>Viruses</taxon>
        <taxon>Duplodnaviria</taxon>
        <taxon>Heunggongvirae</taxon>
        <taxon>Uroviricota</taxon>
        <taxon>Caudoviricetes</taxon>
        <taxon>Caudoviricetes code 15 clade</taxon>
    </lineage>
</organism>
<evidence type="ECO:0000313" key="2">
    <source>
        <dbReference type="Proteomes" id="UP001348805"/>
    </source>
</evidence>
<reference evidence="1 2" key="1">
    <citation type="submission" date="2023-11" db="EMBL/GenBank/DDBJ databases">
        <authorList>
            <person name="Cook R."/>
            <person name="Crisci M."/>
            <person name="Pye H."/>
            <person name="Adriaenssens E."/>
            <person name="Santini J."/>
        </authorList>
    </citation>
    <scope>NUCLEOTIDE SEQUENCE [LARGE SCALE GENOMIC DNA]</scope>
    <source>
        <strain evidence="1">Lak_Megaphage_RVC_AP3_GC26</strain>
    </source>
</reference>
<keyword evidence="2" id="KW-1185">Reference proteome</keyword>
<dbReference type="Proteomes" id="UP001348805">
    <property type="component" value="Segment"/>
</dbReference>
<dbReference type="Gene3D" id="3.40.50.720">
    <property type="entry name" value="NAD(P)-binding Rossmann-like Domain"/>
    <property type="match status" value="1"/>
</dbReference>
<name>A0ABZ0YZ90_9CAUD</name>
<protein>
    <submittedName>
        <fullName evidence="1">Uncharacterized protein</fullName>
    </submittedName>
</protein>
<dbReference type="Pfam" id="PF10902">
    <property type="entry name" value="WYL_2"/>
    <property type="match status" value="1"/>
</dbReference>
<proteinExistence type="predicted"/>
<evidence type="ECO:0000313" key="1">
    <source>
        <dbReference type="EMBL" id="WQJ51149.1"/>
    </source>
</evidence>